<dbReference type="PANTHER" id="PTHR13356:SF0">
    <property type="entry name" value="SOSS COMPLEX SUBUNIT B HOMOLOG"/>
    <property type="match status" value="1"/>
</dbReference>
<dbReference type="GO" id="GO:0003677">
    <property type="term" value="F:DNA binding"/>
    <property type="evidence" value="ECO:0000318"/>
    <property type="project" value="GO_Central"/>
</dbReference>
<evidence type="ECO:0000313" key="4">
    <source>
        <dbReference type="Proteomes" id="UP000001593"/>
    </source>
</evidence>
<proteinExistence type="predicted"/>
<dbReference type="AlphaFoldDB" id="A7RI64"/>
<dbReference type="GO" id="GO:0070876">
    <property type="term" value="C:SOSS complex"/>
    <property type="evidence" value="ECO:0000318"/>
    <property type="project" value="GO_Central"/>
</dbReference>
<keyword evidence="1" id="KW-0238">DNA-binding</keyword>
<dbReference type="Gene3D" id="2.40.50.140">
    <property type="entry name" value="Nucleic acid-binding proteins"/>
    <property type="match status" value="1"/>
</dbReference>
<accession>A7RI64</accession>
<feature type="compositionally biased region" description="Low complexity" evidence="2">
    <location>
        <begin position="200"/>
        <end position="209"/>
    </location>
</feature>
<protein>
    <recommendedName>
        <fullName evidence="5">SOSS complex subunit B2</fullName>
    </recommendedName>
</protein>
<evidence type="ECO:0000256" key="1">
    <source>
        <dbReference type="ARBA" id="ARBA00023125"/>
    </source>
</evidence>
<dbReference type="eggNOG" id="KOG3416">
    <property type="taxonomic scope" value="Eukaryota"/>
</dbReference>
<organism evidence="3 4">
    <name type="scientific">Nematostella vectensis</name>
    <name type="common">Starlet sea anemone</name>
    <dbReference type="NCBI Taxonomy" id="45351"/>
    <lineage>
        <taxon>Eukaryota</taxon>
        <taxon>Metazoa</taxon>
        <taxon>Cnidaria</taxon>
        <taxon>Anthozoa</taxon>
        <taxon>Hexacorallia</taxon>
        <taxon>Actiniaria</taxon>
        <taxon>Edwardsiidae</taxon>
        <taxon>Nematostella</taxon>
    </lineage>
</organism>
<dbReference type="InParanoid" id="A7RI64"/>
<keyword evidence="4" id="KW-1185">Reference proteome</keyword>
<dbReference type="CDD" id="cd04491">
    <property type="entry name" value="SoSSB_OBF"/>
    <property type="match status" value="1"/>
</dbReference>
<dbReference type="SUPFAM" id="SSF50249">
    <property type="entry name" value="Nucleic acid-binding proteins"/>
    <property type="match status" value="1"/>
</dbReference>
<dbReference type="InterPro" id="IPR012340">
    <property type="entry name" value="NA-bd_OB-fold"/>
</dbReference>
<dbReference type="OMA" id="IWDEFGE"/>
<dbReference type="GO" id="GO:0044818">
    <property type="term" value="P:mitotic G2/M transition checkpoint"/>
    <property type="evidence" value="ECO:0000318"/>
    <property type="project" value="GO_Central"/>
</dbReference>
<dbReference type="InterPro" id="IPR051231">
    <property type="entry name" value="SOSS-B"/>
</dbReference>
<dbReference type="GO" id="GO:0005694">
    <property type="term" value="C:chromosome"/>
    <property type="evidence" value="ECO:0007669"/>
    <property type="project" value="UniProtKB-ARBA"/>
</dbReference>
<dbReference type="PhylomeDB" id="A7RI64"/>
<dbReference type="GO" id="GO:0010212">
    <property type="term" value="P:response to ionizing radiation"/>
    <property type="evidence" value="ECO:0000318"/>
    <property type="project" value="GO_Central"/>
</dbReference>
<evidence type="ECO:0008006" key="5">
    <source>
        <dbReference type="Google" id="ProtNLM"/>
    </source>
</evidence>
<dbReference type="FunFam" id="2.40.50.140:FF:000072">
    <property type="entry name" value="SOSS complex subunit B2"/>
    <property type="match status" value="1"/>
</dbReference>
<dbReference type="Proteomes" id="UP000001593">
    <property type="component" value="Unassembled WGS sequence"/>
</dbReference>
<dbReference type="KEGG" id="nve:5521240"/>
<dbReference type="PANTHER" id="PTHR13356">
    <property type="entry name" value="OB FOLD NUCLEIC ACID BINDING PROTEIN-RELATED"/>
    <property type="match status" value="1"/>
</dbReference>
<feature type="region of interest" description="Disordered" evidence="2">
    <location>
        <begin position="116"/>
        <end position="227"/>
    </location>
</feature>
<dbReference type="HOGENOM" id="CLU_102724_0_0_1"/>
<dbReference type="OrthoDB" id="295715at2759"/>
<feature type="compositionally biased region" description="Polar residues" evidence="2">
    <location>
        <begin position="128"/>
        <end position="145"/>
    </location>
</feature>
<gene>
    <name evidence="3" type="ORF">NEMVEDRAFT_v1g158987</name>
</gene>
<sequence length="227" mass="25149">MADEKPHLSLTDIRDVRASQKNLHCVFIVLEIGKPNKTKDGHNVRSCRVADKTASINVSIWDEFGEFLQPGDILRLTRGYAAVWKGCLTLYTGRNGHLEKLGDFCMVFSEIPNMSEPSNIHHLKQGEQGRNSPTASQLPSNQSSRAPAGSDVTPSSTQPPPFGNTQRFHPYQRPEQPSPNNKTDQSRDPRLRGSNGNGGSSKPSNASSNEHSPRNIINSNRDPRTRR</sequence>
<evidence type="ECO:0000256" key="2">
    <source>
        <dbReference type="SAM" id="MobiDB-lite"/>
    </source>
</evidence>
<reference evidence="3 4" key="1">
    <citation type="journal article" date="2007" name="Science">
        <title>Sea anemone genome reveals ancestral eumetazoan gene repertoire and genomic organization.</title>
        <authorList>
            <person name="Putnam N.H."/>
            <person name="Srivastava M."/>
            <person name="Hellsten U."/>
            <person name="Dirks B."/>
            <person name="Chapman J."/>
            <person name="Salamov A."/>
            <person name="Terry A."/>
            <person name="Shapiro H."/>
            <person name="Lindquist E."/>
            <person name="Kapitonov V.V."/>
            <person name="Jurka J."/>
            <person name="Genikhovich G."/>
            <person name="Grigoriev I.V."/>
            <person name="Lucas S.M."/>
            <person name="Steele R.E."/>
            <person name="Finnerty J.R."/>
            <person name="Technau U."/>
            <person name="Martindale M.Q."/>
            <person name="Rokhsar D.S."/>
        </authorList>
    </citation>
    <scope>NUCLEOTIDE SEQUENCE [LARGE SCALE GENOMIC DNA]</scope>
    <source>
        <strain evidence="4">CH2 X CH6</strain>
    </source>
</reference>
<dbReference type="EMBL" id="DS469511">
    <property type="protein sequence ID" value="EDO49098.1"/>
    <property type="molecule type" value="Genomic_DNA"/>
</dbReference>
<dbReference type="STRING" id="45351.A7RI64"/>
<dbReference type="GO" id="GO:0000724">
    <property type="term" value="P:double-strand break repair via homologous recombination"/>
    <property type="evidence" value="ECO:0000318"/>
    <property type="project" value="GO_Central"/>
</dbReference>
<name>A7RI64_NEMVE</name>
<evidence type="ECO:0000313" key="3">
    <source>
        <dbReference type="EMBL" id="EDO49098.1"/>
    </source>
</evidence>